<dbReference type="SMART" id="SM00849">
    <property type="entry name" value="Lactamase_B"/>
    <property type="match status" value="1"/>
</dbReference>
<dbReference type="Pfam" id="PF12706">
    <property type="entry name" value="Lactamase_B_2"/>
    <property type="match status" value="1"/>
</dbReference>
<dbReference type="PANTHER" id="PTHR43546:SF3">
    <property type="entry name" value="UPF0173 METAL-DEPENDENT HYDROLASE MJ1163"/>
    <property type="match status" value="1"/>
</dbReference>
<evidence type="ECO:0000259" key="4">
    <source>
        <dbReference type="SMART" id="SM00849"/>
    </source>
</evidence>
<gene>
    <name evidence="5" type="ORF">ACFPQ4_02760</name>
</gene>
<reference evidence="6" key="1">
    <citation type="journal article" date="2019" name="Int. J. Syst. Evol. Microbiol.">
        <title>The Global Catalogue of Microorganisms (GCM) 10K type strain sequencing project: providing services to taxonomists for standard genome sequencing and annotation.</title>
        <authorList>
            <consortium name="The Broad Institute Genomics Platform"/>
            <consortium name="The Broad Institute Genome Sequencing Center for Infectious Disease"/>
            <person name="Wu L."/>
            <person name="Ma J."/>
        </authorList>
    </citation>
    <scope>NUCLEOTIDE SEQUENCE [LARGE SCALE GENOMIC DNA]</scope>
    <source>
        <strain evidence="6">CGMCC 1.18578</strain>
    </source>
</reference>
<name>A0ABW0QV02_9BACL</name>
<evidence type="ECO:0000313" key="5">
    <source>
        <dbReference type="EMBL" id="MFC5528371.1"/>
    </source>
</evidence>
<dbReference type="SUPFAM" id="SSF56281">
    <property type="entry name" value="Metallo-hydrolase/oxidoreductase"/>
    <property type="match status" value="1"/>
</dbReference>
<accession>A0ABW0QV02</accession>
<proteinExistence type="predicted"/>
<feature type="domain" description="Metallo-beta-lactamase" evidence="4">
    <location>
        <begin position="5"/>
        <end position="181"/>
    </location>
</feature>
<dbReference type="EMBL" id="JBHSNC010000010">
    <property type="protein sequence ID" value="MFC5528371.1"/>
    <property type="molecule type" value="Genomic_DNA"/>
</dbReference>
<evidence type="ECO:0000256" key="2">
    <source>
        <dbReference type="ARBA" id="ARBA00034301"/>
    </source>
</evidence>
<comment type="catalytic activity">
    <reaction evidence="3">
        <text>3',5'-cyclic UMP + H2O = UMP + H(+)</text>
        <dbReference type="Rhea" id="RHEA:70575"/>
        <dbReference type="ChEBI" id="CHEBI:15377"/>
        <dbReference type="ChEBI" id="CHEBI:15378"/>
        <dbReference type="ChEBI" id="CHEBI:57865"/>
        <dbReference type="ChEBI" id="CHEBI:184387"/>
    </reaction>
    <physiologicalReaction direction="left-to-right" evidence="3">
        <dbReference type="Rhea" id="RHEA:70576"/>
    </physiologicalReaction>
</comment>
<dbReference type="PANTHER" id="PTHR43546">
    <property type="entry name" value="UPF0173 METAL-DEPENDENT HYDROLASE MJ1163-RELATED"/>
    <property type="match status" value="1"/>
</dbReference>
<evidence type="ECO:0000256" key="3">
    <source>
        <dbReference type="ARBA" id="ARBA00048505"/>
    </source>
</evidence>
<dbReference type="Proteomes" id="UP001596108">
    <property type="component" value="Unassembled WGS sequence"/>
</dbReference>
<dbReference type="Gene3D" id="3.60.15.10">
    <property type="entry name" value="Ribonuclease Z/Hydroxyacylglutathione hydrolase-like"/>
    <property type="match status" value="1"/>
</dbReference>
<keyword evidence="6" id="KW-1185">Reference proteome</keyword>
<dbReference type="InterPro" id="IPR001279">
    <property type="entry name" value="Metallo-B-lactamas"/>
</dbReference>
<dbReference type="InterPro" id="IPR050114">
    <property type="entry name" value="UPF0173_UPF0282_UlaG_hydrolase"/>
</dbReference>
<comment type="function">
    <text evidence="2">Counteracts the endogenous Pycsar antiviral defense system. Phosphodiesterase that enables metal-dependent hydrolysis of host cyclic nucleotide Pycsar defense signals such as cCMP and cUMP.</text>
</comment>
<dbReference type="InterPro" id="IPR036866">
    <property type="entry name" value="RibonucZ/Hydroxyglut_hydro"/>
</dbReference>
<dbReference type="RefSeq" id="WP_378110204.1">
    <property type="nucleotide sequence ID" value="NZ_JBHSNC010000010.1"/>
</dbReference>
<evidence type="ECO:0000256" key="1">
    <source>
        <dbReference type="ARBA" id="ARBA00034221"/>
    </source>
</evidence>
<protein>
    <submittedName>
        <fullName evidence="5">MBL fold metallo-hydrolase</fullName>
    </submittedName>
</protein>
<sequence>MQIQRLSWAGVRITVEETTILIDPLGQIDARMERLMGKQLAELTDLSALSQPSGVFITHEHADHFDAPSLLAAFGANVPIYAPAAAVENVRKTGLHNVTGLEVGERVEVGAMHVTAVPSVDGLGFPQVAWVVEGGGKKTIHCGDTLWHGFWWEIAREHGPIDVALMPINGVVLQISYLKPHSSLEAVLTPVQAVEAAYILGVKTLVPIHYDTFDNPPRFAQAERVVERVRKAAEERGVSLALLAQHEHLA</sequence>
<organism evidence="5 6">
    <name type="scientific">Cohnella yongneupensis</name>
    <dbReference type="NCBI Taxonomy" id="425006"/>
    <lineage>
        <taxon>Bacteria</taxon>
        <taxon>Bacillati</taxon>
        <taxon>Bacillota</taxon>
        <taxon>Bacilli</taxon>
        <taxon>Bacillales</taxon>
        <taxon>Paenibacillaceae</taxon>
        <taxon>Cohnella</taxon>
    </lineage>
</organism>
<comment type="catalytic activity">
    <reaction evidence="1">
        <text>3',5'-cyclic CMP + H2O = CMP + H(+)</text>
        <dbReference type="Rhea" id="RHEA:72675"/>
        <dbReference type="ChEBI" id="CHEBI:15377"/>
        <dbReference type="ChEBI" id="CHEBI:15378"/>
        <dbReference type="ChEBI" id="CHEBI:58003"/>
        <dbReference type="ChEBI" id="CHEBI:60377"/>
    </reaction>
    <physiologicalReaction direction="left-to-right" evidence="1">
        <dbReference type="Rhea" id="RHEA:72676"/>
    </physiologicalReaction>
</comment>
<evidence type="ECO:0000313" key="6">
    <source>
        <dbReference type="Proteomes" id="UP001596108"/>
    </source>
</evidence>
<comment type="caution">
    <text evidence="5">The sequence shown here is derived from an EMBL/GenBank/DDBJ whole genome shotgun (WGS) entry which is preliminary data.</text>
</comment>